<feature type="transmembrane region" description="Helical" evidence="7">
    <location>
        <begin position="313"/>
        <end position="334"/>
    </location>
</feature>
<dbReference type="Gene3D" id="1.20.1720.10">
    <property type="entry name" value="Multidrug resistance protein D"/>
    <property type="match status" value="1"/>
</dbReference>
<evidence type="ECO:0000256" key="7">
    <source>
        <dbReference type="SAM" id="Phobius"/>
    </source>
</evidence>
<evidence type="ECO:0000256" key="1">
    <source>
        <dbReference type="ARBA" id="ARBA00004651"/>
    </source>
</evidence>
<dbReference type="PROSITE" id="PS50850">
    <property type="entry name" value="MFS"/>
    <property type="match status" value="1"/>
</dbReference>
<feature type="domain" description="Major facilitator superfamily (MFS) profile" evidence="8">
    <location>
        <begin position="25"/>
        <end position="461"/>
    </location>
</feature>
<dbReference type="EMBL" id="JBHSIS010000003">
    <property type="protein sequence ID" value="MFC4853731.1"/>
    <property type="molecule type" value="Genomic_DNA"/>
</dbReference>
<organism evidence="9 10">
    <name type="scientific">Actinophytocola glycyrrhizae</name>
    <dbReference type="NCBI Taxonomy" id="2044873"/>
    <lineage>
        <taxon>Bacteria</taxon>
        <taxon>Bacillati</taxon>
        <taxon>Actinomycetota</taxon>
        <taxon>Actinomycetes</taxon>
        <taxon>Pseudonocardiales</taxon>
        <taxon>Pseudonocardiaceae</taxon>
    </lineage>
</organism>
<comment type="subcellular location">
    <subcellularLocation>
        <location evidence="1">Cell membrane</location>
        <topology evidence="1">Multi-pass membrane protein</topology>
    </subcellularLocation>
</comment>
<evidence type="ECO:0000313" key="9">
    <source>
        <dbReference type="EMBL" id="MFC4853731.1"/>
    </source>
</evidence>
<dbReference type="SUPFAM" id="SSF103473">
    <property type="entry name" value="MFS general substrate transporter"/>
    <property type="match status" value="1"/>
</dbReference>
<evidence type="ECO:0000256" key="2">
    <source>
        <dbReference type="ARBA" id="ARBA00022448"/>
    </source>
</evidence>
<dbReference type="InterPro" id="IPR036259">
    <property type="entry name" value="MFS_trans_sf"/>
</dbReference>
<evidence type="ECO:0000256" key="3">
    <source>
        <dbReference type="ARBA" id="ARBA00022475"/>
    </source>
</evidence>
<feature type="transmembrane region" description="Helical" evidence="7">
    <location>
        <begin position="211"/>
        <end position="229"/>
    </location>
</feature>
<keyword evidence="2" id="KW-0813">Transport</keyword>
<feature type="transmembrane region" description="Helical" evidence="7">
    <location>
        <begin position="91"/>
        <end position="114"/>
    </location>
</feature>
<accession>A0ABV9RZG3</accession>
<reference evidence="10" key="1">
    <citation type="journal article" date="2019" name="Int. J. Syst. Evol. Microbiol.">
        <title>The Global Catalogue of Microorganisms (GCM) 10K type strain sequencing project: providing services to taxonomists for standard genome sequencing and annotation.</title>
        <authorList>
            <consortium name="The Broad Institute Genomics Platform"/>
            <consortium name="The Broad Institute Genome Sequencing Center for Infectious Disease"/>
            <person name="Wu L."/>
            <person name="Ma J."/>
        </authorList>
    </citation>
    <scope>NUCLEOTIDE SEQUENCE [LARGE SCALE GENOMIC DNA]</scope>
    <source>
        <strain evidence="10">ZS-22-S1</strain>
    </source>
</reference>
<feature type="transmembrane region" description="Helical" evidence="7">
    <location>
        <begin position="366"/>
        <end position="387"/>
    </location>
</feature>
<dbReference type="PANTHER" id="PTHR42718:SF46">
    <property type="entry name" value="BLR6921 PROTEIN"/>
    <property type="match status" value="1"/>
</dbReference>
<gene>
    <name evidence="9" type="ORF">ACFPCV_09440</name>
</gene>
<evidence type="ECO:0000313" key="10">
    <source>
        <dbReference type="Proteomes" id="UP001595859"/>
    </source>
</evidence>
<feature type="transmembrane region" description="Helical" evidence="7">
    <location>
        <begin position="150"/>
        <end position="173"/>
    </location>
</feature>
<keyword evidence="4 7" id="KW-0812">Transmembrane</keyword>
<dbReference type="InterPro" id="IPR020846">
    <property type="entry name" value="MFS_dom"/>
</dbReference>
<keyword evidence="3" id="KW-1003">Cell membrane</keyword>
<keyword evidence="6 7" id="KW-0472">Membrane</keyword>
<feature type="transmembrane region" description="Helical" evidence="7">
    <location>
        <begin position="408"/>
        <end position="427"/>
    </location>
</feature>
<feature type="transmembrane region" description="Helical" evidence="7">
    <location>
        <begin position="439"/>
        <end position="457"/>
    </location>
</feature>
<evidence type="ECO:0000256" key="6">
    <source>
        <dbReference type="ARBA" id="ARBA00023136"/>
    </source>
</evidence>
<dbReference type="InterPro" id="IPR001958">
    <property type="entry name" value="Tet-R_TetA/multi-R_MdtG-like"/>
</dbReference>
<evidence type="ECO:0000256" key="5">
    <source>
        <dbReference type="ARBA" id="ARBA00022989"/>
    </source>
</evidence>
<evidence type="ECO:0000256" key="4">
    <source>
        <dbReference type="ARBA" id="ARBA00022692"/>
    </source>
</evidence>
<feature type="transmembrane region" description="Helical" evidence="7">
    <location>
        <begin position="235"/>
        <end position="255"/>
    </location>
</feature>
<feature type="transmembrane region" description="Helical" evidence="7">
    <location>
        <begin position="341"/>
        <end position="360"/>
    </location>
</feature>
<comment type="caution">
    <text evidence="9">The sequence shown here is derived from an EMBL/GenBank/DDBJ whole genome shotgun (WGS) entry which is preliminary data.</text>
</comment>
<evidence type="ECO:0000259" key="8">
    <source>
        <dbReference type="PROSITE" id="PS50850"/>
    </source>
</evidence>
<dbReference type="PANTHER" id="PTHR42718">
    <property type="entry name" value="MAJOR FACILITATOR SUPERFAMILY MULTIDRUG TRANSPORTER MFSC"/>
    <property type="match status" value="1"/>
</dbReference>
<dbReference type="Pfam" id="PF07690">
    <property type="entry name" value="MFS_1"/>
    <property type="match status" value="1"/>
</dbReference>
<dbReference type="RefSeq" id="WP_378055663.1">
    <property type="nucleotide sequence ID" value="NZ_JBHSIS010000003.1"/>
</dbReference>
<feature type="transmembrane region" description="Helical" evidence="7">
    <location>
        <begin position="60"/>
        <end position="79"/>
    </location>
</feature>
<name>A0ABV9RZG3_9PSEU</name>
<feature type="transmembrane region" description="Helical" evidence="7">
    <location>
        <begin position="179"/>
        <end position="199"/>
    </location>
</feature>
<dbReference type="InterPro" id="IPR011701">
    <property type="entry name" value="MFS"/>
</dbReference>
<dbReference type="Proteomes" id="UP001595859">
    <property type="component" value="Unassembled WGS sequence"/>
</dbReference>
<keyword evidence="5 7" id="KW-1133">Transmembrane helix</keyword>
<dbReference type="PRINTS" id="PR01035">
    <property type="entry name" value="TCRTETA"/>
</dbReference>
<proteinExistence type="predicted"/>
<keyword evidence="10" id="KW-1185">Reference proteome</keyword>
<dbReference type="Gene3D" id="1.20.1250.20">
    <property type="entry name" value="MFS general substrate transporter like domains"/>
    <property type="match status" value="1"/>
</dbReference>
<protein>
    <submittedName>
        <fullName evidence="9">MFS transporter</fullName>
    </submittedName>
</protein>
<feature type="transmembrane region" description="Helical" evidence="7">
    <location>
        <begin position="276"/>
        <end position="301"/>
    </location>
</feature>
<sequence length="464" mass="48652">MGMRSIGANTRADIPSEPLPRRHVVFAVVAIALFMASMDQTIVATGLNAIQSDLGAELTWSGWTITIYSLGQIIAMPMAGKLGDHFGRKKVFLTAVVIFTAASLACGFANNIYVLVALRAVQALGGGAFMPSATGIIADHYGPARDRAVGMFTSIFPIGGILGPILGGVFVTYSSWRTIFFVNVPIGLVLLVLGWKLIGATPGKPAERIDVRGLLLLALLMLTTMYGLTNLDHGLTSPWFAAPVVCGAVFAYLFVRHTLRARAPFIPLQLLRGKGFGAMNVLNLLFGGAAIGFGALVPLYAEERFHLDPLAAGMVLTARGAGVICVAALAVLTLRKLGCRLPMLVGFVLITTGFALMAFPPPNTNGYLWLMMAAGITGVGMGVSVPASNNAGLQLAPDQIASIAGLRGMFRQSGSIIAVSVMTAVAANSAHPAMTQAHGFVVLSVLLVAAVPLIFTIPDHRGSW</sequence>